<evidence type="ECO:0000256" key="2">
    <source>
        <dbReference type="ARBA" id="ARBA00011974"/>
    </source>
</evidence>
<dbReference type="GO" id="GO:0005829">
    <property type="term" value="C:cytosol"/>
    <property type="evidence" value="ECO:0007669"/>
    <property type="project" value="TreeGrafter"/>
</dbReference>
<evidence type="ECO:0000256" key="4">
    <source>
        <dbReference type="ARBA" id="ARBA00022801"/>
    </source>
</evidence>
<evidence type="ECO:0000256" key="5">
    <source>
        <dbReference type="ARBA" id="ARBA00023167"/>
    </source>
</evidence>
<evidence type="ECO:0000259" key="6">
    <source>
        <dbReference type="Pfam" id="PF01048"/>
    </source>
</evidence>
<organism evidence="7 8">
    <name type="scientific">Candidatus Amulumruptor caecigallinarius</name>
    <dbReference type="NCBI Taxonomy" id="2109911"/>
    <lineage>
        <taxon>Bacteria</taxon>
        <taxon>Pseudomonadati</taxon>
        <taxon>Bacteroidota</taxon>
        <taxon>Bacteroidia</taxon>
        <taxon>Bacteroidales</taxon>
        <taxon>Muribaculaceae</taxon>
        <taxon>Candidatus Amulumruptor</taxon>
    </lineage>
</organism>
<dbReference type="GO" id="GO:0019509">
    <property type="term" value="P:L-methionine salvage from methylthioadenosine"/>
    <property type="evidence" value="ECO:0007669"/>
    <property type="project" value="InterPro"/>
</dbReference>
<evidence type="ECO:0000256" key="1">
    <source>
        <dbReference type="ARBA" id="ARBA00004945"/>
    </source>
</evidence>
<dbReference type="InterPro" id="IPR010049">
    <property type="entry name" value="MTA_SAH_Nsdase"/>
</dbReference>
<dbReference type="PANTHER" id="PTHR46832:SF1">
    <property type="entry name" value="5'-METHYLTHIOADENOSINE_S-ADENOSYLHOMOCYSTEINE NUCLEOSIDASE"/>
    <property type="match status" value="1"/>
</dbReference>
<reference evidence="7" key="1">
    <citation type="journal article" date="2021" name="PeerJ">
        <title>Extensive microbial diversity within the chicken gut microbiome revealed by metagenomics and culture.</title>
        <authorList>
            <person name="Gilroy R."/>
            <person name="Ravi A."/>
            <person name="Getino M."/>
            <person name="Pursley I."/>
            <person name="Horton D.L."/>
            <person name="Alikhan N.F."/>
            <person name="Baker D."/>
            <person name="Gharbi K."/>
            <person name="Hall N."/>
            <person name="Watson M."/>
            <person name="Adriaenssens E.M."/>
            <person name="Foster-Nyarko E."/>
            <person name="Jarju S."/>
            <person name="Secka A."/>
            <person name="Antonio M."/>
            <person name="Oren A."/>
            <person name="Chaudhuri R.R."/>
            <person name="La Ragione R."/>
            <person name="Hildebrand F."/>
            <person name="Pallen M.J."/>
        </authorList>
    </citation>
    <scope>NUCLEOTIDE SEQUENCE</scope>
    <source>
        <strain evidence="7">4100</strain>
    </source>
</reference>
<evidence type="ECO:0000313" key="7">
    <source>
        <dbReference type="EMBL" id="HJE39513.1"/>
    </source>
</evidence>
<evidence type="ECO:0000313" key="8">
    <source>
        <dbReference type="Proteomes" id="UP000711407"/>
    </source>
</evidence>
<comment type="pathway">
    <text evidence="1">Amino-acid biosynthesis; L-methionine biosynthesis via salvage pathway; S-methyl-5-thio-alpha-D-ribose 1-phosphate from S-methyl-5'-thioadenosine (hydrolase route): step 1/2.</text>
</comment>
<reference evidence="7" key="2">
    <citation type="submission" date="2021-09" db="EMBL/GenBank/DDBJ databases">
        <authorList>
            <person name="Gilroy R."/>
        </authorList>
    </citation>
    <scope>NUCLEOTIDE SEQUENCE</scope>
    <source>
        <strain evidence="7">4100</strain>
    </source>
</reference>
<dbReference type="Proteomes" id="UP000711407">
    <property type="component" value="Unassembled WGS sequence"/>
</dbReference>
<feature type="domain" description="Nucleoside phosphorylase" evidence="6">
    <location>
        <begin position="2"/>
        <end position="211"/>
    </location>
</feature>
<dbReference type="GO" id="GO:0009164">
    <property type="term" value="P:nucleoside catabolic process"/>
    <property type="evidence" value="ECO:0007669"/>
    <property type="project" value="InterPro"/>
</dbReference>
<keyword evidence="4 7" id="KW-0378">Hydrolase</keyword>
<gene>
    <name evidence="7" type="ORF">K8V47_07145</name>
</gene>
<dbReference type="GO" id="GO:0008930">
    <property type="term" value="F:methylthioadenosine nucleosidase activity"/>
    <property type="evidence" value="ECO:0007669"/>
    <property type="project" value="InterPro"/>
</dbReference>
<dbReference type="InterPro" id="IPR035994">
    <property type="entry name" value="Nucleoside_phosphorylase_sf"/>
</dbReference>
<keyword evidence="7" id="KW-0326">Glycosidase</keyword>
<dbReference type="NCBIfam" id="TIGR01704">
    <property type="entry name" value="MTA_SAH-Nsdase"/>
    <property type="match status" value="1"/>
</dbReference>
<keyword evidence="3" id="KW-0028">Amino-acid biosynthesis</keyword>
<dbReference type="GO" id="GO:0019284">
    <property type="term" value="P:L-methionine salvage from S-adenosylmethionine"/>
    <property type="evidence" value="ECO:0007669"/>
    <property type="project" value="TreeGrafter"/>
</dbReference>
<dbReference type="Pfam" id="PF01048">
    <property type="entry name" value="PNP_UDP_1"/>
    <property type="match status" value="1"/>
</dbReference>
<comment type="caution">
    <text evidence="7">The sequence shown here is derived from an EMBL/GenBank/DDBJ whole genome shotgun (WGS) entry which is preliminary data.</text>
</comment>
<protein>
    <recommendedName>
        <fullName evidence="2">adenosylhomocysteine nucleosidase</fullName>
        <ecNumber evidence="2">3.2.2.9</ecNumber>
    </recommendedName>
</protein>
<dbReference type="AlphaFoldDB" id="A0A4V1LA62"/>
<proteinExistence type="predicted"/>
<dbReference type="GO" id="GO:0008782">
    <property type="term" value="F:adenosylhomocysteine nucleosidase activity"/>
    <property type="evidence" value="ECO:0007669"/>
    <property type="project" value="UniProtKB-EC"/>
</dbReference>
<dbReference type="EMBL" id="DYXT01000037">
    <property type="protein sequence ID" value="HJE39513.1"/>
    <property type="molecule type" value="Genomic_DNA"/>
</dbReference>
<dbReference type="SUPFAM" id="SSF53167">
    <property type="entry name" value="Purine and uridine phosphorylases"/>
    <property type="match status" value="1"/>
</dbReference>
<accession>A0A4V1LA62</accession>
<dbReference type="InterPro" id="IPR000845">
    <property type="entry name" value="Nucleoside_phosphorylase_d"/>
</dbReference>
<keyword evidence="5" id="KW-0486">Methionine biosynthesis</keyword>
<dbReference type="EC" id="3.2.2.9" evidence="2"/>
<dbReference type="PANTHER" id="PTHR46832">
    <property type="entry name" value="5'-METHYLTHIOADENOSINE/S-ADENOSYLHOMOCYSTEINE NUCLEOSIDASE"/>
    <property type="match status" value="1"/>
</dbReference>
<name>A0A4V1LA62_9BACT</name>
<evidence type="ECO:0000256" key="3">
    <source>
        <dbReference type="ARBA" id="ARBA00022605"/>
    </source>
</evidence>
<dbReference type="CDD" id="cd09008">
    <property type="entry name" value="MTAN"/>
    <property type="match status" value="1"/>
</dbReference>
<dbReference type="NCBIfam" id="NF004079">
    <property type="entry name" value="PRK05584.1"/>
    <property type="match status" value="1"/>
</dbReference>
<sequence length="232" mass="25491">MKIAIIVAMQKELHLLLGRMGHDIRLVTFEDHPYYFGSIGQHKIIATTCGIGKVNAALATDTLIRNFTPELVINTGVAGGVGADGVKVLDVVWGERVAYHDVWCGPGTRWGEAADCPLYFESNKSLIAPGTLDNIPSLRKGLICSGDMFISRPEEVDAIRSRFPEVIAVDMESAPVMQTCYKHRVPVMVARVISDTPGSDDNISQYESFWEDAPRESMDALMTILENISPQP</sequence>
<dbReference type="Gene3D" id="3.40.50.1580">
    <property type="entry name" value="Nucleoside phosphorylase domain"/>
    <property type="match status" value="1"/>
</dbReference>